<comment type="caution">
    <text evidence="1">The sequence shown here is derived from an EMBL/GenBank/DDBJ whole genome shotgun (WGS) entry which is preliminary data.</text>
</comment>
<reference evidence="1 2" key="1">
    <citation type="journal article" date="2015" name="Environ. Microbiol.">
        <title>Metagenome sequence of Elaphomyces granulatus from sporocarp tissue reveals Ascomycota ectomycorrhizal fingerprints of genome expansion and a Proteobacteria-rich microbiome.</title>
        <authorList>
            <person name="Quandt C.A."/>
            <person name="Kohler A."/>
            <person name="Hesse C.N."/>
            <person name="Sharpton T.J."/>
            <person name="Martin F."/>
            <person name="Spatafora J.W."/>
        </authorList>
    </citation>
    <scope>NUCLEOTIDE SEQUENCE [LARGE SCALE GENOMIC DNA]</scope>
    <source>
        <strain evidence="1 2">OSC145934</strain>
    </source>
</reference>
<organism evidence="1 2">
    <name type="scientific">Elaphomyces granulatus</name>
    <dbReference type="NCBI Taxonomy" id="519963"/>
    <lineage>
        <taxon>Eukaryota</taxon>
        <taxon>Fungi</taxon>
        <taxon>Dikarya</taxon>
        <taxon>Ascomycota</taxon>
        <taxon>Pezizomycotina</taxon>
        <taxon>Eurotiomycetes</taxon>
        <taxon>Eurotiomycetidae</taxon>
        <taxon>Eurotiales</taxon>
        <taxon>Elaphomycetaceae</taxon>
        <taxon>Elaphomyces</taxon>
    </lineage>
</organism>
<dbReference type="EMBL" id="NPHW01003490">
    <property type="protein sequence ID" value="OXV09515.1"/>
    <property type="molecule type" value="Genomic_DNA"/>
</dbReference>
<accession>A0A232LZC0</accession>
<dbReference type="OrthoDB" id="5330858at2759"/>
<gene>
    <name evidence="1" type="ORF">Egran_02720</name>
</gene>
<proteinExistence type="predicted"/>
<protein>
    <submittedName>
        <fullName evidence="1">Uncharacterized protein</fullName>
    </submittedName>
</protein>
<dbReference type="Proteomes" id="UP000243515">
    <property type="component" value="Unassembled WGS sequence"/>
</dbReference>
<name>A0A232LZC0_9EURO</name>
<dbReference type="AlphaFoldDB" id="A0A232LZC0"/>
<evidence type="ECO:0000313" key="1">
    <source>
        <dbReference type="EMBL" id="OXV09515.1"/>
    </source>
</evidence>
<sequence length="929" mass="101539">MELQPPSVLAQLPRPLQGIKGHTKIGEVHSLADSKRRKRYEVAVTVNGEAVNIYNVQSSKLVTSYAVPPQSLFLCKPCSIRRKLASTSTIRRQTYCSVKRPEPRIQGFFEETTALSIGTPVVTSSLFSLEDSKSPTIFVGITPNTVDISVEEPFDVVIVHKDGLVRRLAPDLQTQRWSIRHNEIASLSSRYEVFTSFLVEFDDAKRALFKRRQDLVALALGDVVGTGTEKLSVLVLVSHPVGSERISLSDVKVQVFCIPPLLHSHSFGLEESQRLRHLLTVNLPSLEGHELESASMYWHFHAHSAGLNLSYNRGFVNVDLSQYSPSITSQLILPNEEFSSILRISTHSVIGAGESIVALYDTQHQSVQRSIAVHNLLSSSSKDHDHNSRTVFISYFAKLGIALAIKGNALLAFDLSLLLASQGSSIKRKRDGLLIDAIGRGIGPSVSLWDIPAGERQEEHMRSLGLKNQDAVDGWNILRQNLETYSESKDANAFDSSLKSYFHSIGGNRLLPSPEEYVNPEQILFILSKLFSMVEEQDHDSRTLPSAKLSVLFWPKDTCEWLIKLGHLSPINVEICLRRSAKPDILPALSSGSLVRAVADFDTSLKNLILFLKGPTSLGSDELTHALKLFLDVAMTRSATLNESVAKIIESRSHLDTNQKTGLNEIADPQVSSSWAEDSLCDVFVGLNLSLIKLHTQPSSTVVASFHSILSNTEILCIVHHLRVSLATGGHTTRFTEDPPIPIDAIKSAPLLPLDAITGLLNACIDAIGPSGWISAAGFADTTADEQNVIAHMKSEISAALAGAEEAVYLKGILREFIRYAGTVVSNTTAESSYNKTPGLHVKHEKLNGAELVVFALAGQEGGYGDSSGKMLPLSLTAAGDLSDSGQGTEIKRTKVKASTGEVKIRSSREIGYLKRKAVGKYSFERLIV</sequence>
<keyword evidence="2" id="KW-1185">Reference proteome</keyword>
<evidence type="ECO:0000313" key="2">
    <source>
        <dbReference type="Proteomes" id="UP000243515"/>
    </source>
</evidence>